<dbReference type="Proteomes" id="UP001230986">
    <property type="component" value="Unassembled WGS sequence"/>
</dbReference>
<reference evidence="2 3" key="1">
    <citation type="submission" date="2023-06" db="EMBL/GenBank/DDBJ databases">
        <title>Whole genome sequence of Oscillatoria calcuttensis NRMC-F 0142.</title>
        <authorList>
            <person name="Shakena Fathima T."/>
            <person name="Muralitharan G."/>
            <person name="Thajuddin N."/>
        </authorList>
    </citation>
    <scope>NUCLEOTIDE SEQUENCE [LARGE SCALE GENOMIC DNA]</scope>
    <source>
        <strain evidence="2 3">NRMC-F 0142</strain>
    </source>
</reference>
<evidence type="ECO:0000313" key="3">
    <source>
        <dbReference type="Proteomes" id="UP001230986"/>
    </source>
</evidence>
<dbReference type="InterPro" id="IPR004942">
    <property type="entry name" value="Roadblock/LAMTOR2_dom"/>
</dbReference>
<dbReference type="Gene3D" id="3.30.450.30">
    <property type="entry name" value="Dynein light chain 2a, cytoplasmic"/>
    <property type="match status" value="1"/>
</dbReference>
<dbReference type="InterPro" id="IPR010994">
    <property type="entry name" value="RuvA_2-like"/>
</dbReference>
<protein>
    <submittedName>
        <fullName evidence="2">Helix-hairpin-helix domain-containing protein</fullName>
    </submittedName>
</protein>
<gene>
    <name evidence="2" type="ORF">QQ055_10355</name>
</gene>
<proteinExistence type="predicted"/>
<keyword evidence="3" id="KW-1185">Reference proteome</keyword>
<dbReference type="EMBL" id="JASVEJ010000039">
    <property type="protein sequence ID" value="MDL5057850.1"/>
    <property type="molecule type" value="Genomic_DNA"/>
</dbReference>
<comment type="caution">
    <text evidence="2">The sequence shown here is derived from an EMBL/GenBank/DDBJ whole genome shotgun (WGS) entry which is preliminary data.</text>
</comment>
<accession>A0ABT7M0R3</accession>
<name>A0ABT7M0R3_9CYAN</name>
<dbReference type="Pfam" id="PF03259">
    <property type="entry name" value="Robl_LC7"/>
    <property type="match status" value="1"/>
</dbReference>
<feature type="domain" description="Roadblock/LAMTOR2" evidence="1">
    <location>
        <begin position="92"/>
        <end position="178"/>
    </location>
</feature>
<sequence>MSQTTLDINSCTADELSKFTGISEDIAKNVVEYRNSKGAFYHMSEILESPGLDRNSFIRLTGISGKKADNYYLRYNIKKIVKLGKANEFSFKDVVKLISKIPTLSGAMLCSEDGLPIARDFNPLLPSDKIGASLSACLKQARESLKNTPYSAVQSMSIELAGHLITVFNHGKLYLVVLHDHGQISGKVCKLVGEILSKLPQTSVAK</sequence>
<evidence type="ECO:0000259" key="1">
    <source>
        <dbReference type="Pfam" id="PF03259"/>
    </source>
</evidence>
<dbReference type="Gene3D" id="1.10.150.280">
    <property type="entry name" value="AF1531-like domain"/>
    <property type="match status" value="1"/>
</dbReference>
<dbReference type="RefSeq" id="WP_285965253.1">
    <property type="nucleotide sequence ID" value="NZ_JASVEJ010000039.1"/>
</dbReference>
<organism evidence="2 3">
    <name type="scientific">Geitlerinema calcuttense NRMC-F 0142</name>
    <dbReference type="NCBI Taxonomy" id="2922238"/>
    <lineage>
        <taxon>Bacteria</taxon>
        <taxon>Bacillati</taxon>
        <taxon>Cyanobacteriota</taxon>
        <taxon>Cyanophyceae</taxon>
        <taxon>Geitlerinematales</taxon>
        <taxon>Geitlerinemataceae</taxon>
        <taxon>Geitlerinema</taxon>
    </lineage>
</organism>
<dbReference type="SUPFAM" id="SSF103196">
    <property type="entry name" value="Roadblock/LC7 domain"/>
    <property type="match status" value="1"/>
</dbReference>
<dbReference type="Pfam" id="PF12836">
    <property type="entry name" value="HHH_3"/>
    <property type="match status" value="1"/>
</dbReference>
<dbReference type="SUPFAM" id="SSF47781">
    <property type="entry name" value="RuvA domain 2-like"/>
    <property type="match status" value="1"/>
</dbReference>
<evidence type="ECO:0000313" key="2">
    <source>
        <dbReference type="EMBL" id="MDL5057850.1"/>
    </source>
</evidence>